<dbReference type="InterPro" id="IPR016098">
    <property type="entry name" value="CAP/MinC_C"/>
</dbReference>
<evidence type="ECO:0000256" key="2">
    <source>
        <dbReference type="ARBA" id="ARBA00004647"/>
    </source>
</evidence>
<dbReference type="SMART" id="SM00673">
    <property type="entry name" value="CARP"/>
    <property type="match status" value="2"/>
</dbReference>
<dbReference type="eggNOG" id="KOG4416">
    <property type="taxonomic scope" value="Eukaryota"/>
</dbReference>
<dbReference type="HOGENOM" id="CLU_016712_2_1_1"/>
<keyword evidence="6" id="KW-0206">Cytoskeleton</keyword>
<dbReference type="EnsemblPlants" id="OPUNC02G06380.1">
    <property type="protein sequence ID" value="OPUNC02G06380.1"/>
    <property type="gene ID" value="OPUNC02G06380"/>
</dbReference>
<dbReference type="Gramene" id="OPUNC02G06380.1">
    <property type="protein sequence ID" value="OPUNC02G06380.1"/>
    <property type="gene ID" value="OPUNC02G06380"/>
</dbReference>
<evidence type="ECO:0000256" key="5">
    <source>
        <dbReference type="ARBA" id="ARBA00022490"/>
    </source>
</evidence>
<protein>
    <recommendedName>
        <fullName evidence="4">TBCC domain-containing protein 1</fullName>
    </recommendedName>
</protein>
<evidence type="ECO:0000256" key="3">
    <source>
        <dbReference type="ARBA" id="ARBA00008848"/>
    </source>
</evidence>
<name>A0A0E0JWS4_ORYPU</name>
<dbReference type="STRING" id="4537.A0A0E0JWS4"/>
<dbReference type="InterPro" id="IPR012945">
    <property type="entry name" value="Tubulin-bd_cofactor_C_dom"/>
</dbReference>
<accession>A0A0E0JWS4</accession>
<keyword evidence="5" id="KW-0963">Cytoplasm</keyword>
<evidence type="ECO:0000256" key="1">
    <source>
        <dbReference type="ARBA" id="ARBA00004300"/>
    </source>
</evidence>
<dbReference type="InterPro" id="IPR006599">
    <property type="entry name" value="CARP_motif"/>
</dbReference>
<evidence type="ECO:0000256" key="6">
    <source>
        <dbReference type="ARBA" id="ARBA00023212"/>
    </source>
</evidence>
<organism evidence="9">
    <name type="scientific">Oryza punctata</name>
    <name type="common">Red rice</name>
    <dbReference type="NCBI Taxonomy" id="4537"/>
    <lineage>
        <taxon>Eukaryota</taxon>
        <taxon>Viridiplantae</taxon>
        <taxon>Streptophyta</taxon>
        <taxon>Embryophyta</taxon>
        <taxon>Tracheophyta</taxon>
        <taxon>Spermatophyta</taxon>
        <taxon>Magnoliopsida</taxon>
        <taxon>Liliopsida</taxon>
        <taxon>Poales</taxon>
        <taxon>Poaceae</taxon>
        <taxon>BOP clade</taxon>
        <taxon>Oryzoideae</taxon>
        <taxon>Oryzeae</taxon>
        <taxon>Oryzinae</taxon>
        <taxon>Oryza</taxon>
    </lineage>
</organism>
<dbReference type="Proteomes" id="UP000026962">
    <property type="component" value="Chromosome 2"/>
</dbReference>
<dbReference type="Pfam" id="PF07986">
    <property type="entry name" value="TBCC"/>
    <property type="match status" value="1"/>
</dbReference>
<dbReference type="Gene3D" id="2.160.20.70">
    <property type="match status" value="1"/>
</dbReference>
<feature type="domain" description="C-CAP/cofactor C-like" evidence="8">
    <location>
        <begin position="317"/>
        <end position="449"/>
    </location>
</feature>
<proteinExistence type="inferred from homology"/>
<dbReference type="SUPFAM" id="SSF69340">
    <property type="entry name" value="C-terminal domain of adenylylcyclase associated protein"/>
    <property type="match status" value="1"/>
</dbReference>
<dbReference type="InterPro" id="IPR036223">
    <property type="entry name" value="CAP_C_sf"/>
</dbReference>
<comment type="subcellular location">
    <subcellularLocation>
        <location evidence="1">Cytoplasm</location>
        <location evidence="1">Cytoskeleton</location>
        <location evidence="1">Microtubule organizing center</location>
        <location evidence="1">Centrosome</location>
    </subcellularLocation>
    <subcellularLocation>
        <location evidence="2">Cytoplasm</location>
        <location evidence="2">Cytoskeleton</location>
        <location evidence="2">Spindle pole</location>
    </subcellularLocation>
</comment>
<dbReference type="GO" id="GO:0000922">
    <property type="term" value="C:spindle pole"/>
    <property type="evidence" value="ECO:0007669"/>
    <property type="project" value="UniProtKB-SubCell"/>
</dbReference>
<evidence type="ECO:0000313" key="9">
    <source>
        <dbReference type="EnsemblPlants" id="OPUNC02G06380.1"/>
    </source>
</evidence>
<dbReference type="OMA" id="KWICIAN"/>
<feature type="compositionally biased region" description="Low complexity" evidence="7">
    <location>
        <begin position="18"/>
        <end position="29"/>
    </location>
</feature>
<evidence type="ECO:0000313" key="10">
    <source>
        <dbReference type="Proteomes" id="UP000026962"/>
    </source>
</evidence>
<dbReference type="InterPro" id="IPR017901">
    <property type="entry name" value="C-CAP_CF_C-like"/>
</dbReference>
<reference evidence="9" key="1">
    <citation type="submission" date="2015-04" db="UniProtKB">
        <authorList>
            <consortium name="EnsemblPlants"/>
        </authorList>
    </citation>
    <scope>IDENTIFICATION</scope>
</reference>
<dbReference type="AlphaFoldDB" id="A0A0E0JWS4"/>
<comment type="similarity">
    <text evidence="3">Belongs to the TBCC family.</text>
</comment>
<sequence>MADDPPPPPAEAQPQTPPAAAATPSPSPAALLRPRREAFEHGLLPIPKLIFPEGTLAQTLAQVKDKLVSTSASDGGGCRVGAAALAEALQIPHEQAALALATLAAVLPAEDPTLEDASGGADLRDVMLFLYIQSYKRLVPRAHKDSPAVTDVWPSTSAFDGYLSALSPIQLVRSNSRRFMPSQADEEIHQLSYLQKHMANILTLLADSVEGEGDDSLVLTMETFEHLGFLLQFSEGTPLSQAATFFANSDPDMPAAPVPAAQVHDWISQNISASLEFSTEKSISKEVSQQVSSDIDVTMADANASNARNSTPTGTNPAYYRNTTFVEGFSKTSVVKHASDVKGHSVKVLNCHESVIYILAPLKYATVYGCSDATVVLGAIGKVVKVEHCERVHIIAAAKRICIANCRECIFYLGVNHQPLIVGDNHKLQVAPFNSYYPQLGEHLAKVGVDPAINKWDQPFVLGVVDPHDSLSHPAGVSDVQAESATRLDPDLFTNFMIPSWFGTEVQEPTRCSPFPLPEIYCASQSKKLAALEDIRRTIRELQIDDNRKKELTNALHTQFKDWLYASGNIRQLYCLQGD</sequence>
<feature type="compositionally biased region" description="Pro residues" evidence="7">
    <location>
        <begin position="1"/>
        <end position="17"/>
    </location>
</feature>
<reference evidence="9" key="2">
    <citation type="submission" date="2018-05" db="EMBL/GenBank/DDBJ databases">
        <title>OpunRS2 (Oryza punctata Reference Sequence Version 2).</title>
        <authorList>
            <person name="Zhang J."/>
            <person name="Kudrna D."/>
            <person name="Lee S."/>
            <person name="Talag J."/>
            <person name="Welchert J."/>
            <person name="Wing R.A."/>
        </authorList>
    </citation>
    <scope>NUCLEOTIDE SEQUENCE [LARGE SCALE GENOMIC DNA]</scope>
</reference>
<dbReference type="PANTHER" id="PTHR16052:SF0">
    <property type="entry name" value="TBCC DOMAIN-CONTAINING PROTEIN 1"/>
    <property type="match status" value="1"/>
</dbReference>
<dbReference type="PANTHER" id="PTHR16052">
    <property type="entry name" value="TBCC DOMAIN-CONTAINING PROTEIN 1"/>
    <property type="match status" value="1"/>
</dbReference>
<evidence type="ECO:0000256" key="7">
    <source>
        <dbReference type="SAM" id="MobiDB-lite"/>
    </source>
</evidence>
<evidence type="ECO:0000256" key="4">
    <source>
        <dbReference type="ARBA" id="ARBA00017559"/>
    </source>
</evidence>
<dbReference type="InterPro" id="IPR039589">
    <property type="entry name" value="TBCC1"/>
</dbReference>
<evidence type="ECO:0000259" key="8">
    <source>
        <dbReference type="PROSITE" id="PS51329"/>
    </source>
</evidence>
<dbReference type="PROSITE" id="PS51329">
    <property type="entry name" value="C_CAP_COFACTOR_C"/>
    <property type="match status" value="1"/>
</dbReference>
<feature type="region of interest" description="Disordered" evidence="7">
    <location>
        <begin position="1"/>
        <end position="29"/>
    </location>
</feature>
<keyword evidence="10" id="KW-1185">Reference proteome</keyword>